<organism evidence="2">
    <name type="scientific">Caldilineaceae bacterium SB0675_bin_29</name>
    <dbReference type="NCBI Taxonomy" id="2605266"/>
    <lineage>
        <taxon>Bacteria</taxon>
        <taxon>Bacillati</taxon>
        <taxon>Chloroflexota</taxon>
        <taxon>Caldilineae</taxon>
        <taxon>Caldilineales</taxon>
        <taxon>Caldilineaceae</taxon>
    </lineage>
</organism>
<dbReference type="AlphaFoldDB" id="A0A6B1GCF4"/>
<evidence type="ECO:0000259" key="1">
    <source>
        <dbReference type="PROSITE" id="PS51704"/>
    </source>
</evidence>
<gene>
    <name evidence="2" type="ORF">F4148_19120</name>
</gene>
<dbReference type="PROSITE" id="PS51704">
    <property type="entry name" value="GP_PDE"/>
    <property type="match status" value="1"/>
</dbReference>
<dbReference type="InterPro" id="IPR030395">
    <property type="entry name" value="GP_PDE_dom"/>
</dbReference>
<dbReference type="PANTHER" id="PTHR46211">
    <property type="entry name" value="GLYCEROPHOSPHORYL DIESTER PHOSPHODIESTERASE"/>
    <property type="match status" value="1"/>
</dbReference>
<evidence type="ECO:0000313" key="2">
    <source>
        <dbReference type="EMBL" id="MYH63764.1"/>
    </source>
</evidence>
<reference evidence="2" key="1">
    <citation type="submission" date="2019-09" db="EMBL/GenBank/DDBJ databases">
        <title>Characterisation of the sponge microbiome using genome-centric metagenomics.</title>
        <authorList>
            <person name="Engelberts J.P."/>
            <person name="Robbins S.J."/>
            <person name="De Goeij J.M."/>
            <person name="Aranda M."/>
            <person name="Bell S.C."/>
            <person name="Webster N.S."/>
        </authorList>
    </citation>
    <scope>NUCLEOTIDE SEQUENCE</scope>
    <source>
        <strain evidence="2">SB0675_bin_29</strain>
    </source>
</reference>
<dbReference type="Pfam" id="PF03009">
    <property type="entry name" value="GDPD"/>
    <property type="match status" value="1"/>
</dbReference>
<feature type="domain" description="GP-PDE" evidence="1">
    <location>
        <begin position="5"/>
        <end position="265"/>
    </location>
</feature>
<name>A0A6B1GCF4_9CHLR</name>
<dbReference type="GO" id="GO:0006629">
    <property type="term" value="P:lipid metabolic process"/>
    <property type="evidence" value="ECO:0007669"/>
    <property type="project" value="InterPro"/>
</dbReference>
<sequence length="269" mass="29770">MTTRPRIFAHRGASAVAPENTLPAFEKALELGADGIELDTQATADGQLVVLHDYNLERTTTGTGPLRTHALAQLAGIDAGIRFDSAFSGTPIPTLEQVFDFVGDSFIVNVEIKNMDWNGGREPEPLARLIHRRSLYDQVIVSSFNPIAIRRMRQLDPSIPLGLLYFDRPPHSANGEKTLLRKVRSLPLKDLLLYFCRPWLSRGLAPEALHPYFTSIDARLVAKARSRGQQVNAWTVNSGAEARRLARLGVDAIITDVPDTIRRELSRAG</sequence>
<comment type="caution">
    <text evidence="2">The sequence shown here is derived from an EMBL/GenBank/DDBJ whole genome shotgun (WGS) entry which is preliminary data.</text>
</comment>
<protein>
    <submittedName>
        <fullName evidence="2">Glycerophosphodiester phosphodiesterase</fullName>
    </submittedName>
</protein>
<accession>A0A6B1GCF4</accession>
<proteinExistence type="predicted"/>
<dbReference type="GO" id="GO:0008081">
    <property type="term" value="F:phosphoric diester hydrolase activity"/>
    <property type="evidence" value="ECO:0007669"/>
    <property type="project" value="InterPro"/>
</dbReference>
<dbReference type="Gene3D" id="3.20.20.190">
    <property type="entry name" value="Phosphatidylinositol (PI) phosphodiesterase"/>
    <property type="match status" value="1"/>
</dbReference>
<dbReference type="EMBL" id="VYDA01000676">
    <property type="protein sequence ID" value="MYH63764.1"/>
    <property type="molecule type" value="Genomic_DNA"/>
</dbReference>
<dbReference type="InterPro" id="IPR017946">
    <property type="entry name" value="PLC-like_Pdiesterase_TIM-brl"/>
</dbReference>
<dbReference type="PANTHER" id="PTHR46211:SF14">
    <property type="entry name" value="GLYCEROPHOSPHODIESTER PHOSPHODIESTERASE"/>
    <property type="match status" value="1"/>
</dbReference>
<dbReference type="SUPFAM" id="SSF51695">
    <property type="entry name" value="PLC-like phosphodiesterases"/>
    <property type="match status" value="1"/>
</dbReference>